<comment type="caution">
    <text evidence="1">The sequence shown here is derived from an EMBL/GenBank/DDBJ whole genome shotgun (WGS) entry which is preliminary data.</text>
</comment>
<dbReference type="AlphaFoldDB" id="A0A942TSL7"/>
<dbReference type="RefSeq" id="WP_213111904.1">
    <property type="nucleotide sequence ID" value="NZ_JAGYPJ010000001.1"/>
</dbReference>
<name>A0A942TSL7_9BACI</name>
<dbReference type="Pfam" id="PF04025">
    <property type="entry name" value="RemA-like"/>
    <property type="match status" value="1"/>
</dbReference>
<dbReference type="InterPro" id="IPR007169">
    <property type="entry name" value="RemA-like"/>
</dbReference>
<dbReference type="NCBIfam" id="NF046065">
    <property type="entry name" value="MtxRegRemB"/>
    <property type="match status" value="1"/>
</dbReference>
<dbReference type="Proteomes" id="UP000682713">
    <property type="component" value="Unassembled WGS sequence"/>
</dbReference>
<protein>
    <submittedName>
        <fullName evidence="1">DUF370 domain-containing protein</fullName>
    </submittedName>
</protein>
<evidence type="ECO:0000313" key="2">
    <source>
        <dbReference type="Proteomes" id="UP000682713"/>
    </source>
</evidence>
<organism evidence="1 2">
    <name type="scientific">Lederbergia citrisecunda</name>
    <dbReference type="NCBI Taxonomy" id="2833583"/>
    <lineage>
        <taxon>Bacteria</taxon>
        <taxon>Bacillati</taxon>
        <taxon>Bacillota</taxon>
        <taxon>Bacilli</taxon>
        <taxon>Bacillales</taxon>
        <taxon>Bacillaceae</taxon>
        <taxon>Lederbergia</taxon>
    </lineage>
</organism>
<gene>
    <name evidence="1" type="ORF">KHA93_17475</name>
</gene>
<dbReference type="EMBL" id="JAGYPJ010000001">
    <property type="protein sequence ID" value="MBS4201427.1"/>
    <property type="molecule type" value="Genomic_DNA"/>
</dbReference>
<evidence type="ECO:0000313" key="1">
    <source>
        <dbReference type="EMBL" id="MBS4201427.1"/>
    </source>
</evidence>
<reference evidence="1 2" key="1">
    <citation type="submission" date="2021-05" db="EMBL/GenBank/DDBJ databases">
        <title>Novel Bacillus species.</title>
        <authorList>
            <person name="Liu G."/>
        </authorList>
    </citation>
    <scope>NUCLEOTIDE SEQUENCE [LARGE SCALE GENOMIC DNA]</scope>
    <source>
        <strain evidence="1 2">FJAT-49732</strain>
    </source>
</reference>
<accession>A0A942TSL7</accession>
<proteinExistence type="predicted"/>
<keyword evidence="2" id="KW-1185">Reference proteome</keyword>
<sequence>MYIHVGDDVMIRSSEIIAILEKDTVHSSDEIKHFLAENEKAVVHLSNGNFKSMIITNPHVYLSPIAPGTLKKRLLTPESDVEIDD</sequence>